<dbReference type="EMBL" id="CM009303">
    <property type="protein sequence ID" value="KAI9382298.1"/>
    <property type="molecule type" value="Genomic_DNA"/>
</dbReference>
<keyword evidence="2" id="KW-1185">Reference proteome</keyword>
<accession>A0ACC0RYS5</accession>
<sequence length="57" mass="6674">MMKSFGDAAATVNNQDNLMQQQQSVQVKDDDHFSIREVQLDKNKKRKFNDDDMKKTL</sequence>
<proteinExistence type="predicted"/>
<name>A0ACC0RYS5_POPTR</name>
<protein>
    <submittedName>
        <fullName evidence="1">Uncharacterized protein</fullName>
    </submittedName>
</protein>
<evidence type="ECO:0000313" key="2">
    <source>
        <dbReference type="Proteomes" id="UP000006729"/>
    </source>
</evidence>
<comment type="caution">
    <text evidence="1">The sequence shown here is derived from an EMBL/GenBank/DDBJ whole genome shotgun (WGS) entry which is preliminary data.</text>
</comment>
<gene>
    <name evidence="1" type="ORF">POPTR_014G116166v4</name>
</gene>
<dbReference type="Proteomes" id="UP000006729">
    <property type="component" value="Chromosome 14"/>
</dbReference>
<reference evidence="1 2" key="1">
    <citation type="journal article" date="2006" name="Science">
        <title>The genome of black cottonwood, Populus trichocarpa (Torr. &amp; Gray).</title>
        <authorList>
            <person name="Tuskan G.A."/>
            <person name="Difazio S."/>
            <person name="Jansson S."/>
            <person name="Bohlmann J."/>
            <person name="Grigoriev I."/>
            <person name="Hellsten U."/>
            <person name="Putnam N."/>
            <person name="Ralph S."/>
            <person name="Rombauts S."/>
            <person name="Salamov A."/>
            <person name="Schein J."/>
            <person name="Sterck L."/>
            <person name="Aerts A."/>
            <person name="Bhalerao R.R."/>
            <person name="Bhalerao R.P."/>
            <person name="Blaudez D."/>
            <person name="Boerjan W."/>
            <person name="Brun A."/>
            <person name="Brunner A."/>
            <person name="Busov V."/>
            <person name="Campbell M."/>
            <person name="Carlson J."/>
            <person name="Chalot M."/>
            <person name="Chapman J."/>
            <person name="Chen G.L."/>
            <person name="Cooper D."/>
            <person name="Coutinho P.M."/>
            <person name="Couturier J."/>
            <person name="Covert S."/>
            <person name="Cronk Q."/>
            <person name="Cunningham R."/>
            <person name="Davis J."/>
            <person name="Degroeve S."/>
            <person name="Dejardin A."/>
            <person name="Depamphilis C."/>
            <person name="Detter J."/>
            <person name="Dirks B."/>
            <person name="Dubchak I."/>
            <person name="Duplessis S."/>
            <person name="Ehlting J."/>
            <person name="Ellis B."/>
            <person name="Gendler K."/>
            <person name="Goodstein D."/>
            <person name="Gribskov M."/>
            <person name="Grimwood J."/>
            <person name="Groover A."/>
            <person name="Gunter L."/>
            <person name="Hamberger B."/>
            <person name="Heinze B."/>
            <person name="Helariutta Y."/>
            <person name="Henrissat B."/>
            <person name="Holligan D."/>
            <person name="Holt R."/>
            <person name="Huang W."/>
            <person name="Islam-Faridi N."/>
            <person name="Jones S."/>
            <person name="Jones-Rhoades M."/>
            <person name="Jorgensen R."/>
            <person name="Joshi C."/>
            <person name="Kangasjarvi J."/>
            <person name="Karlsson J."/>
            <person name="Kelleher C."/>
            <person name="Kirkpatrick R."/>
            <person name="Kirst M."/>
            <person name="Kohler A."/>
            <person name="Kalluri U."/>
            <person name="Larimer F."/>
            <person name="Leebens-Mack J."/>
            <person name="Leple J.C."/>
            <person name="Locascio P."/>
            <person name="Lou Y."/>
            <person name="Lucas S."/>
            <person name="Martin F."/>
            <person name="Montanini B."/>
            <person name="Napoli C."/>
            <person name="Nelson D.R."/>
            <person name="Nelson C."/>
            <person name="Nieminen K."/>
            <person name="Nilsson O."/>
            <person name="Pereda V."/>
            <person name="Peter G."/>
            <person name="Philippe R."/>
            <person name="Pilate G."/>
            <person name="Poliakov A."/>
            <person name="Razumovskaya J."/>
            <person name="Richardson P."/>
            <person name="Rinaldi C."/>
            <person name="Ritland K."/>
            <person name="Rouze P."/>
            <person name="Ryaboy D."/>
            <person name="Schmutz J."/>
            <person name="Schrader J."/>
            <person name="Segerman B."/>
            <person name="Shin H."/>
            <person name="Siddiqui A."/>
            <person name="Sterky F."/>
            <person name="Terry A."/>
            <person name="Tsai C.J."/>
            <person name="Uberbacher E."/>
            <person name="Unneberg P."/>
            <person name="Vahala J."/>
            <person name="Wall K."/>
            <person name="Wessler S."/>
            <person name="Yang G."/>
            <person name="Yin T."/>
            <person name="Douglas C."/>
            <person name="Marra M."/>
            <person name="Sandberg G."/>
            <person name="Van de Peer Y."/>
            <person name="Rokhsar D."/>
        </authorList>
    </citation>
    <scope>NUCLEOTIDE SEQUENCE [LARGE SCALE GENOMIC DNA]</scope>
    <source>
        <strain evidence="2">cv. Nisqually</strain>
    </source>
</reference>
<organism evidence="1 2">
    <name type="scientific">Populus trichocarpa</name>
    <name type="common">Western balsam poplar</name>
    <name type="synonym">Populus balsamifera subsp. trichocarpa</name>
    <dbReference type="NCBI Taxonomy" id="3694"/>
    <lineage>
        <taxon>Eukaryota</taxon>
        <taxon>Viridiplantae</taxon>
        <taxon>Streptophyta</taxon>
        <taxon>Embryophyta</taxon>
        <taxon>Tracheophyta</taxon>
        <taxon>Spermatophyta</taxon>
        <taxon>Magnoliopsida</taxon>
        <taxon>eudicotyledons</taxon>
        <taxon>Gunneridae</taxon>
        <taxon>Pentapetalae</taxon>
        <taxon>rosids</taxon>
        <taxon>fabids</taxon>
        <taxon>Malpighiales</taxon>
        <taxon>Salicaceae</taxon>
        <taxon>Saliceae</taxon>
        <taxon>Populus</taxon>
    </lineage>
</organism>
<evidence type="ECO:0000313" key="1">
    <source>
        <dbReference type="EMBL" id="KAI9382298.1"/>
    </source>
</evidence>